<accession>A0A4Y7SHD8</accession>
<feature type="compositionally biased region" description="Polar residues" evidence="1">
    <location>
        <begin position="1"/>
        <end position="16"/>
    </location>
</feature>
<evidence type="ECO:0000313" key="3">
    <source>
        <dbReference type="Proteomes" id="UP000298030"/>
    </source>
</evidence>
<dbReference type="Proteomes" id="UP000298030">
    <property type="component" value="Unassembled WGS sequence"/>
</dbReference>
<sequence>MTLSRSNNLAQSTLNPIPSHRGEGGGKGGGKRRQKLAKFAAKPARVPTKLPYPAKPKPVKLSPTAVRARKQQVRADHAHRQAANAAKKASLVQQAATAPRLSRPASAGRQKPNKPGYRAKRRAEPGAMKKQPKIPKPLTAPGTRRTLKSQSKQDAANQRRREKKAANRAHVQDAVTKYKAVGDLPDRSKVYTAPQGEVARGKDVRTGRLQFPSFLKQWPKPFHTSPKCFTTSLGVQPANRRRCFPEMKGSGEEYPVVGKKGGHQGGSGKGPIRVITQKNPIDGGTKFFGVVAHDSSRKSGEDGYNDHFQVGGENTDTPVDAGDPFLTWLNRILHRTQSVLLTVVDGVRDATYVQISCFFLSSKQVDGRSHEASCLFSFRPPSLRALKLVWEPLPPFQFTLPPHPETPAAYPTMICRNPRALMKAIHIIQDSVINVESSNEQTSVVREVAVLRLRNQSVRLGKASPIRTSNPTQGEASSMSIVAPSGRVLSFNVQWAHQGFALNHRWRWRSILTANGVHFRPFEIK</sequence>
<proteinExistence type="predicted"/>
<keyword evidence="3" id="KW-1185">Reference proteome</keyword>
<comment type="caution">
    <text evidence="2">The sequence shown here is derived from an EMBL/GenBank/DDBJ whole genome shotgun (WGS) entry which is preliminary data.</text>
</comment>
<gene>
    <name evidence="2" type="ORF">FA13DRAFT_1832960</name>
</gene>
<dbReference type="AlphaFoldDB" id="A0A4Y7SHD8"/>
<evidence type="ECO:0000313" key="2">
    <source>
        <dbReference type="EMBL" id="TEB21245.1"/>
    </source>
</evidence>
<organism evidence="2 3">
    <name type="scientific">Coprinellus micaceus</name>
    <name type="common">Glistening ink-cap mushroom</name>
    <name type="synonym">Coprinus micaceus</name>
    <dbReference type="NCBI Taxonomy" id="71717"/>
    <lineage>
        <taxon>Eukaryota</taxon>
        <taxon>Fungi</taxon>
        <taxon>Dikarya</taxon>
        <taxon>Basidiomycota</taxon>
        <taxon>Agaricomycotina</taxon>
        <taxon>Agaricomycetes</taxon>
        <taxon>Agaricomycetidae</taxon>
        <taxon>Agaricales</taxon>
        <taxon>Agaricineae</taxon>
        <taxon>Psathyrellaceae</taxon>
        <taxon>Coprinellus</taxon>
    </lineage>
</organism>
<protein>
    <submittedName>
        <fullName evidence="2">Uncharacterized protein</fullName>
    </submittedName>
</protein>
<evidence type="ECO:0000256" key="1">
    <source>
        <dbReference type="SAM" id="MobiDB-lite"/>
    </source>
</evidence>
<feature type="compositionally biased region" description="Basic residues" evidence="1">
    <location>
        <begin position="158"/>
        <end position="167"/>
    </location>
</feature>
<dbReference type="EMBL" id="QPFP01000117">
    <property type="protein sequence ID" value="TEB21245.1"/>
    <property type="molecule type" value="Genomic_DNA"/>
</dbReference>
<feature type="region of interest" description="Disordered" evidence="1">
    <location>
        <begin position="1"/>
        <end position="170"/>
    </location>
</feature>
<name>A0A4Y7SHD8_COPMI</name>
<reference evidence="2 3" key="1">
    <citation type="journal article" date="2019" name="Nat. Ecol. Evol.">
        <title>Megaphylogeny resolves global patterns of mushroom evolution.</title>
        <authorList>
            <person name="Varga T."/>
            <person name="Krizsan K."/>
            <person name="Foldi C."/>
            <person name="Dima B."/>
            <person name="Sanchez-Garcia M."/>
            <person name="Sanchez-Ramirez S."/>
            <person name="Szollosi G.J."/>
            <person name="Szarkandi J.G."/>
            <person name="Papp V."/>
            <person name="Albert L."/>
            <person name="Andreopoulos W."/>
            <person name="Angelini C."/>
            <person name="Antonin V."/>
            <person name="Barry K.W."/>
            <person name="Bougher N.L."/>
            <person name="Buchanan P."/>
            <person name="Buyck B."/>
            <person name="Bense V."/>
            <person name="Catcheside P."/>
            <person name="Chovatia M."/>
            <person name="Cooper J."/>
            <person name="Damon W."/>
            <person name="Desjardin D."/>
            <person name="Finy P."/>
            <person name="Geml J."/>
            <person name="Haridas S."/>
            <person name="Hughes K."/>
            <person name="Justo A."/>
            <person name="Karasinski D."/>
            <person name="Kautmanova I."/>
            <person name="Kiss B."/>
            <person name="Kocsube S."/>
            <person name="Kotiranta H."/>
            <person name="LaButti K.M."/>
            <person name="Lechner B.E."/>
            <person name="Liimatainen K."/>
            <person name="Lipzen A."/>
            <person name="Lukacs Z."/>
            <person name="Mihaltcheva S."/>
            <person name="Morgado L.N."/>
            <person name="Niskanen T."/>
            <person name="Noordeloos M.E."/>
            <person name="Ohm R.A."/>
            <person name="Ortiz-Santana B."/>
            <person name="Ovrebo C."/>
            <person name="Racz N."/>
            <person name="Riley R."/>
            <person name="Savchenko A."/>
            <person name="Shiryaev A."/>
            <person name="Soop K."/>
            <person name="Spirin V."/>
            <person name="Szebenyi C."/>
            <person name="Tomsovsky M."/>
            <person name="Tulloss R.E."/>
            <person name="Uehling J."/>
            <person name="Grigoriev I.V."/>
            <person name="Vagvolgyi C."/>
            <person name="Papp T."/>
            <person name="Martin F.M."/>
            <person name="Miettinen O."/>
            <person name="Hibbett D.S."/>
            <person name="Nagy L.G."/>
        </authorList>
    </citation>
    <scope>NUCLEOTIDE SEQUENCE [LARGE SCALE GENOMIC DNA]</scope>
    <source>
        <strain evidence="2 3">FP101781</strain>
    </source>
</reference>
<feature type="region of interest" description="Disordered" evidence="1">
    <location>
        <begin position="297"/>
        <end position="316"/>
    </location>
</feature>